<evidence type="ECO:0000256" key="1">
    <source>
        <dbReference type="ARBA" id="ARBA00022737"/>
    </source>
</evidence>
<dbReference type="SUPFAM" id="SSF48726">
    <property type="entry name" value="Immunoglobulin"/>
    <property type="match status" value="1"/>
</dbReference>
<accession>A0AAN9Y201</accession>
<dbReference type="Pfam" id="PF13895">
    <property type="entry name" value="Ig_2"/>
    <property type="match status" value="1"/>
</dbReference>
<dbReference type="SUPFAM" id="SSF49265">
    <property type="entry name" value="Fibronectin type III"/>
    <property type="match status" value="5"/>
</dbReference>
<evidence type="ECO:0000256" key="2">
    <source>
        <dbReference type="SAM" id="SignalP"/>
    </source>
</evidence>
<dbReference type="Proteomes" id="UP001367676">
    <property type="component" value="Unassembled WGS sequence"/>
</dbReference>
<keyword evidence="1" id="KW-0677">Repeat</keyword>
<evidence type="ECO:0000259" key="3">
    <source>
        <dbReference type="PROSITE" id="PS50835"/>
    </source>
</evidence>
<dbReference type="InterPro" id="IPR003961">
    <property type="entry name" value="FN3_dom"/>
</dbReference>
<feature type="domain" description="Ig-like" evidence="3">
    <location>
        <begin position="1003"/>
        <end position="1115"/>
    </location>
</feature>
<feature type="domain" description="Ig-like" evidence="3">
    <location>
        <begin position="517"/>
        <end position="561"/>
    </location>
</feature>
<dbReference type="PROSITE" id="PS50835">
    <property type="entry name" value="IG_LIKE"/>
    <property type="match status" value="3"/>
</dbReference>
<dbReference type="SMART" id="SM00408">
    <property type="entry name" value="IGc2"/>
    <property type="match status" value="1"/>
</dbReference>
<keyword evidence="2" id="KW-0732">Signal</keyword>
<dbReference type="CDD" id="cd00063">
    <property type="entry name" value="FN3"/>
    <property type="match status" value="4"/>
</dbReference>
<dbReference type="InterPro" id="IPR007110">
    <property type="entry name" value="Ig-like_dom"/>
</dbReference>
<name>A0AAN9Y201_9HEMI</name>
<dbReference type="PANTHER" id="PTHR46708">
    <property type="entry name" value="TENASCIN"/>
    <property type="match status" value="1"/>
</dbReference>
<dbReference type="AlphaFoldDB" id="A0AAN9Y201"/>
<dbReference type="InterPro" id="IPR003598">
    <property type="entry name" value="Ig_sub2"/>
</dbReference>
<feature type="signal peptide" evidence="2">
    <location>
        <begin position="1"/>
        <end position="20"/>
    </location>
</feature>
<gene>
    <name evidence="5" type="ORF">V9T40_014192</name>
</gene>
<evidence type="ECO:0000313" key="6">
    <source>
        <dbReference type="Proteomes" id="UP001367676"/>
    </source>
</evidence>
<dbReference type="PANTHER" id="PTHR46708:SF2">
    <property type="entry name" value="FIBRONECTIN TYPE-III DOMAIN-CONTAINING PROTEIN"/>
    <property type="match status" value="1"/>
</dbReference>
<reference evidence="5 6" key="1">
    <citation type="submission" date="2024-03" db="EMBL/GenBank/DDBJ databases">
        <title>Adaptation during the transition from Ophiocordyceps entomopathogen to insect associate is accompanied by gene loss and intensified selection.</title>
        <authorList>
            <person name="Ward C.M."/>
            <person name="Onetto C.A."/>
            <person name="Borneman A.R."/>
        </authorList>
    </citation>
    <scope>NUCLEOTIDE SEQUENCE [LARGE SCALE GENOMIC DNA]</scope>
    <source>
        <strain evidence="5">AWRI1</strain>
        <tissue evidence="5">Single Adult Female</tissue>
    </source>
</reference>
<dbReference type="InterPro" id="IPR036116">
    <property type="entry name" value="FN3_sf"/>
</dbReference>
<dbReference type="SMART" id="SM00409">
    <property type="entry name" value="IG"/>
    <property type="match status" value="3"/>
</dbReference>
<organism evidence="5 6">
    <name type="scientific">Parthenolecanium corni</name>
    <dbReference type="NCBI Taxonomy" id="536013"/>
    <lineage>
        <taxon>Eukaryota</taxon>
        <taxon>Metazoa</taxon>
        <taxon>Ecdysozoa</taxon>
        <taxon>Arthropoda</taxon>
        <taxon>Hexapoda</taxon>
        <taxon>Insecta</taxon>
        <taxon>Pterygota</taxon>
        <taxon>Neoptera</taxon>
        <taxon>Paraneoptera</taxon>
        <taxon>Hemiptera</taxon>
        <taxon>Sternorrhyncha</taxon>
        <taxon>Coccoidea</taxon>
        <taxon>Coccidae</taxon>
        <taxon>Parthenolecanium</taxon>
    </lineage>
</organism>
<dbReference type="InterPro" id="IPR036179">
    <property type="entry name" value="Ig-like_dom_sf"/>
</dbReference>
<sequence length="1119" mass="127767">MIWFALLCSFAYWFENPVLSEKAGKNLDLKFETLALGHYGILVSWDPSQEPNPSDVKYHFYYQLPGNSTYKRRKDTTSTSDVNDGQVKIYNLEENSKYEIIVERREKRQVSTEYIVEAKTEKKTNTKPAKPDFKYVTKLQYDGFLVAIIIWLPCGKDRNCKGATPGTHFLLNYKLKNSKRFAEIPYFTADRYRIQDLFPGKTYEVKVISVNGALQTESDPQEINIPPSPVQSVKVIPLGDSAYLLTWKAPHGSENSIKNYRIKYGKSTGDLLHENNYFRSQFVDSTQAKISKLSPNTNYTFFIIPQTESGVGTEYQIDVTTKTNIGNSLPLAKPEFTYNIVEQKPLLPKIRILWFPCGKSEECKNTRPGSAFHVKYKSGNSPYYNTIAEFDYDYVDIYDALPNEDYEFTVSSVDKSEFVNSEKVNIHIPPSDPPITGVEAIEGKTVSLTCKLPRTSKSDIQWNVNREPIENGDGRFRLENGYLKIKEPNIFMKEFTCYDKSQSNRANATILLAVKEPTIIENKKDFGIRQISLHEKVNLVCQIKKEDFTGVDIKWLKDGKDQGGVIRDPVLPSQVLKVLSLSLDTEQQFGTEPSFRLIPLGHNSLLIKWKLPANKVKGFTHYVFGVTKPPGSVIEIYRTSAIDGHISSYILALKTNTRYKINVEISGTNFDEPYRTVLETKTNEVENKAPFKPDFDYRVLTEKYSYPELKITWLPCGKQDDCSSSFAGAYFYVKYEEKGSSDSVILEEFVNDYVYINDCHPGHTYVFVVVSVNGDYETESDPKEISFTKAHLFFTALPLCDTSILVSWKPRVNESEESNQFQFSYQEIYGTDLGAEHSSFQTAKPSDGQVKLNNLKENRNYRIIIYEERRDQIPRTRQMIKGAADFHKISEYDFDYVNIRDCLPGKVYEFIVGSNNVPSETESDVREIVVPPEADPVNNFEALPLGSFSVLLSWEPPHQINGNLTGYKILYEKREKPFKFINHDRYDNIASNRTRIILSHLQPNTAYRINIAARTDIGLERSKVKLGGKSKRQELRVAEKFSLRCEVNTDPSLSVYSFEWLKDGNQIDFNASNYSLARTDINVLQFSNASASDNGNYTCVGRTRLDNSSDSIEIIVLPS</sequence>
<proteinExistence type="predicted"/>
<evidence type="ECO:0000259" key="4">
    <source>
        <dbReference type="PROSITE" id="PS50853"/>
    </source>
</evidence>
<evidence type="ECO:0000313" key="5">
    <source>
        <dbReference type="EMBL" id="KAK7582747.1"/>
    </source>
</evidence>
<dbReference type="SMART" id="SM00060">
    <property type="entry name" value="FN3"/>
    <property type="match status" value="5"/>
</dbReference>
<dbReference type="PROSITE" id="PS50853">
    <property type="entry name" value="FN3"/>
    <property type="match status" value="3"/>
</dbReference>
<feature type="domain" description="Ig-like" evidence="3">
    <location>
        <begin position="433"/>
        <end position="509"/>
    </location>
</feature>
<protein>
    <submittedName>
        <fullName evidence="5">Uncharacterized protein</fullName>
    </submittedName>
</protein>
<dbReference type="InterPro" id="IPR013783">
    <property type="entry name" value="Ig-like_fold"/>
</dbReference>
<dbReference type="InterPro" id="IPR050991">
    <property type="entry name" value="ECM_Regulatory_Proteins"/>
</dbReference>
<comment type="caution">
    <text evidence="5">The sequence shown here is derived from an EMBL/GenBank/DDBJ whole genome shotgun (WGS) entry which is preliminary data.</text>
</comment>
<feature type="domain" description="Fibronectin type-III" evidence="4">
    <location>
        <begin position="25"/>
        <end position="129"/>
    </location>
</feature>
<dbReference type="EMBL" id="JBBCAQ010000033">
    <property type="protein sequence ID" value="KAK7582747.1"/>
    <property type="molecule type" value="Genomic_DNA"/>
</dbReference>
<keyword evidence="6" id="KW-1185">Reference proteome</keyword>
<dbReference type="InterPro" id="IPR003599">
    <property type="entry name" value="Ig_sub"/>
</dbReference>
<feature type="chain" id="PRO_5043018005" evidence="2">
    <location>
        <begin position="21"/>
        <end position="1119"/>
    </location>
</feature>
<dbReference type="Pfam" id="PF00041">
    <property type="entry name" value="fn3"/>
    <property type="match status" value="2"/>
</dbReference>
<dbReference type="Gene3D" id="2.60.40.10">
    <property type="entry name" value="Immunoglobulins"/>
    <property type="match status" value="5"/>
</dbReference>
<feature type="domain" description="Fibronectin type-III" evidence="4">
    <location>
        <begin position="936"/>
        <end position="1040"/>
    </location>
</feature>
<feature type="domain" description="Fibronectin type-III" evidence="4">
    <location>
        <begin position="226"/>
        <end position="326"/>
    </location>
</feature>